<name>A0A0G4LKH2_VERLO</name>
<evidence type="ECO:0000313" key="2">
    <source>
        <dbReference type="Proteomes" id="UP000044602"/>
    </source>
</evidence>
<dbReference type="Proteomes" id="UP000044602">
    <property type="component" value="Unassembled WGS sequence"/>
</dbReference>
<accession>A0A0G4LKH2</accession>
<dbReference type="AlphaFoldDB" id="A0A0G4LKH2"/>
<gene>
    <name evidence="1" type="ORF">BN1708_017963</name>
</gene>
<dbReference type="EMBL" id="CVQH01014302">
    <property type="protein sequence ID" value="CRK22552.1"/>
    <property type="molecule type" value="Genomic_DNA"/>
</dbReference>
<sequence>CRGGWNHLCRSDSLGWCPDQGTSF</sequence>
<evidence type="ECO:0000313" key="1">
    <source>
        <dbReference type="EMBL" id="CRK22552.1"/>
    </source>
</evidence>
<feature type="non-terminal residue" evidence="1">
    <location>
        <position position="1"/>
    </location>
</feature>
<protein>
    <submittedName>
        <fullName evidence="1">Uncharacterized protein</fullName>
    </submittedName>
</protein>
<proteinExistence type="predicted"/>
<organism evidence="1 2">
    <name type="scientific">Verticillium longisporum</name>
    <name type="common">Verticillium dahliae var. longisporum</name>
    <dbReference type="NCBI Taxonomy" id="100787"/>
    <lineage>
        <taxon>Eukaryota</taxon>
        <taxon>Fungi</taxon>
        <taxon>Dikarya</taxon>
        <taxon>Ascomycota</taxon>
        <taxon>Pezizomycotina</taxon>
        <taxon>Sordariomycetes</taxon>
        <taxon>Hypocreomycetidae</taxon>
        <taxon>Glomerellales</taxon>
        <taxon>Plectosphaerellaceae</taxon>
        <taxon>Verticillium</taxon>
    </lineage>
</organism>
<reference evidence="1 2" key="1">
    <citation type="submission" date="2015-05" db="EMBL/GenBank/DDBJ databases">
        <authorList>
            <person name="Wang D.B."/>
            <person name="Wang M."/>
        </authorList>
    </citation>
    <scope>NUCLEOTIDE SEQUENCE [LARGE SCALE GENOMIC DNA]</scope>
    <source>
        <strain evidence="1">VL1</strain>
    </source>
</reference>
<keyword evidence="2" id="KW-1185">Reference proteome</keyword>